<proteinExistence type="predicted"/>
<dbReference type="AlphaFoldDB" id="A0A1R3RPL6"/>
<protein>
    <submittedName>
        <fullName evidence="1">Uncharacterized protein</fullName>
    </submittedName>
</protein>
<evidence type="ECO:0000313" key="1">
    <source>
        <dbReference type="EMBL" id="OOF96422.1"/>
    </source>
</evidence>
<accession>A0A1R3RPL6</accession>
<reference evidence="2" key="1">
    <citation type="journal article" date="2017" name="Genome Biol.">
        <title>Comparative genomics reveals high biological diversity and specific adaptations in the industrially and medically important fungal genus Aspergillus.</title>
        <authorList>
            <person name="de Vries R.P."/>
            <person name="Riley R."/>
            <person name="Wiebenga A."/>
            <person name="Aguilar-Osorio G."/>
            <person name="Amillis S."/>
            <person name="Uchima C.A."/>
            <person name="Anderluh G."/>
            <person name="Asadollahi M."/>
            <person name="Askin M."/>
            <person name="Barry K."/>
            <person name="Battaglia E."/>
            <person name="Bayram O."/>
            <person name="Benocci T."/>
            <person name="Braus-Stromeyer S.A."/>
            <person name="Caldana C."/>
            <person name="Canovas D."/>
            <person name="Cerqueira G.C."/>
            <person name="Chen F."/>
            <person name="Chen W."/>
            <person name="Choi C."/>
            <person name="Clum A."/>
            <person name="Dos Santos R.A."/>
            <person name="Damasio A.R."/>
            <person name="Diallinas G."/>
            <person name="Emri T."/>
            <person name="Fekete E."/>
            <person name="Flipphi M."/>
            <person name="Freyberg S."/>
            <person name="Gallo A."/>
            <person name="Gournas C."/>
            <person name="Habgood R."/>
            <person name="Hainaut M."/>
            <person name="Harispe M.L."/>
            <person name="Henrissat B."/>
            <person name="Hilden K.S."/>
            <person name="Hope R."/>
            <person name="Hossain A."/>
            <person name="Karabika E."/>
            <person name="Karaffa L."/>
            <person name="Karanyi Z."/>
            <person name="Krasevec N."/>
            <person name="Kuo A."/>
            <person name="Kusch H."/>
            <person name="LaButti K."/>
            <person name="Lagendijk E.L."/>
            <person name="Lapidus A."/>
            <person name="Levasseur A."/>
            <person name="Lindquist E."/>
            <person name="Lipzen A."/>
            <person name="Logrieco A.F."/>
            <person name="MacCabe A."/>
            <person name="Maekelae M.R."/>
            <person name="Malavazi I."/>
            <person name="Melin P."/>
            <person name="Meyer V."/>
            <person name="Mielnichuk N."/>
            <person name="Miskei M."/>
            <person name="Molnar A.P."/>
            <person name="Mule G."/>
            <person name="Ngan C.Y."/>
            <person name="Orejas M."/>
            <person name="Orosz E."/>
            <person name="Ouedraogo J.P."/>
            <person name="Overkamp K.M."/>
            <person name="Park H.-S."/>
            <person name="Perrone G."/>
            <person name="Piumi F."/>
            <person name="Punt P.J."/>
            <person name="Ram A.F."/>
            <person name="Ramon A."/>
            <person name="Rauscher S."/>
            <person name="Record E."/>
            <person name="Riano-Pachon D.M."/>
            <person name="Robert V."/>
            <person name="Roehrig J."/>
            <person name="Ruller R."/>
            <person name="Salamov A."/>
            <person name="Salih N.S."/>
            <person name="Samson R.A."/>
            <person name="Sandor E."/>
            <person name="Sanguinetti M."/>
            <person name="Schuetze T."/>
            <person name="Sepcic K."/>
            <person name="Shelest E."/>
            <person name="Sherlock G."/>
            <person name="Sophianopoulou V."/>
            <person name="Squina F.M."/>
            <person name="Sun H."/>
            <person name="Susca A."/>
            <person name="Todd R.B."/>
            <person name="Tsang A."/>
            <person name="Unkles S.E."/>
            <person name="van de Wiele N."/>
            <person name="van Rossen-Uffink D."/>
            <person name="Oliveira J.V."/>
            <person name="Vesth T.C."/>
            <person name="Visser J."/>
            <person name="Yu J.-H."/>
            <person name="Zhou M."/>
            <person name="Andersen M.R."/>
            <person name="Archer D.B."/>
            <person name="Baker S.E."/>
            <person name="Benoit I."/>
            <person name="Brakhage A.A."/>
            <person name="Braus G.H."/>
            <person name="Fischer R."/>
            <person name="Frisvad J.C."/>
            <person name="Goldman G.H."/>
            <person name="Houbraken J."/>
            <person name="Oakley B."/>
            <person name="Pocsi I."/>
            <person name="Scazzocchio C."/>
            <person name="Seiboth B."/>
            <person name="vanKuyk P.A."/>
            <person name="Wortman J."/>
            <person name="Dyer P.S."/>
            <person name="Grigoriev I.V."/>
        </authorList>
    </citation>
    <scope>NUCLEOTIDE SEQUENCE [LARGE SCALE GENOMIC DNA]</scope>
    <source>
        <strain evidence="2">ITEM 5010</strain>
    </source>
</reference>
<organism evidence="1 2">
    <name type="scientific">Aspergillus carbonarius (strain ITEM 5010)</name>
    <dbReference type="NCBI Taxonomy" id="602072"/>
    <lineage>
        <taxon>Eukaryota</taxon>
        <taxon>Fungi</taxon>
        <taxon>Dikarya</taxon>
        <taxon>Ascomycota</taxon>
        <taxon>Pezizomycotina</taxon>
        <taxon>Eurotiomycetes</taxon>
        <taxon>Eurotiomycetidae</taxon>
        <taxon>Eurotiales</taxon>
        <taxon>Aspergillaceae</taxon>
        <taxon>Aspergillus</taxon>
        <taxon>Aspergillus subgen. Circumdati</taxon>
    </lineage>
</organism>
<sequence>MTVNHPIVLSQTDCAFRFIIVLRRTGTVDYLSTVDTRKLRRRVKAAKAIEPRISLGQGWYYW</sequence>
<dbReference type="EMBL" id="KV907498">
    <property type="protein sequence ID" value="OOF96422.1"/>
    <property type="molecule type" value="Genomic_DNA"/>
</dbReference>
<evidence type="ECO:0000313" key="2">
    <source>
        <dbReference type="Proteomes" id="UP000188318"/>
    </source>
</evidence>
<gene>
    <name evidence="1" type="ORF">ASPCADRAFT_206624</name>
</gene>
<dbReference type="VEuPathDB" id="FungiDB:ASPCADRAFT_206624"/>
<name>A0A1R3RPL6_ASPC5</name>
<dbReference type="Proteomes" id="UP000188318">
    <property type="component" value="Unassembled WGS sequence"/>
</dbReference>
<keyword evidence="2" id="KW-1185">Reference proteome</keyword>